<organism evidence="1 2">
    <name type="scientific">Leucogyrophana mollusca</name>
    <dbReference type="NCBI Taxonomy" id="85980"/>
    <lineage>
        <taxon>Eukaryota</taxon>
        <taxon>Fungi</taxon>
        <taxon>Dikarya</taxon>
        <taxon>Basidiomycota</taxon>
        <taxon>Agaricomycotina</taxon>
        <taxon>Agaricomycetes</taxon>
        <taxon>Agaricomycetidae</taxon>
        <taxon>Boletales</taxon>
        <taxon>Boletales incertae sedis</taxon>
        <taxon>Leucogyrophana</taxon>
    </lineage>
</organism>
<sequence length="110" mass="11262">MKVGEGLGRRRAGDLWRISVVRGGRRGAHGATAAEKFVAVTVMGGGMASTGSVRGIATKPTGERGDEEDEAAPVKTAPPEECGKGDGYVRRACGEGGHGILRGATRVLCV</sequence>
<name>A0ACB8B8I4_9AGAM</name>
<accession>A0ACB8B8I4</accession>
<comment type="caution">
    <text evidence="1">The sequence shown here is derived from an EMBL/GenBank/DDBJ whole genome shotgun (WGS) entry which is preliminary data.</text>
</comment>
<evidence type="ECO:0000313" key="1">
    <source>
        <dbReference type="EMBL" id="KAH7921528.1"/>
    </source>
</evidence>
<dbReference type="EMBL" id="MU266522">
    <property type="protein sequence ID" value="KAH7921528.1"/>
    <property type="molecule type" value="Genomic_DNA"/>
</dbReference>
<reference evidence="1" key="1">
    <citation type="journal article" date="2021" name="New Phytol.">
        <title>Evolutionary innovations through gain and loss of genes in the ectomycorrhizal Boletales.</title>
        <authorList>
            <person name="Wu G."/>
            <person name="Miyauchi S."/>
            <person name="Morin E."/>
            <person name="Kuo A."/>
            <person name="Drula E."/>
            <person name="Varga T."/>
            <person name="Kohler A."/>
            <person name="Feng B."/>
            <person name="Cao Y."/>
            <person name="Lipzen A."/>
            <person name="Daum C."/>
            <person name="Hundley H."/>
            <person name="Pangilinan J."/>
            <person name="Johnson J."/>
            <person name="Barry K."/>
            <person name="LaButti K."/>
            <person name="Ng V."/>
            <person name="Ahrendt S."/>
            <person name="Min B."/>
            <person name="Choi I.G."/>
            <person name="Park H."/>
            <person name="Plett J.M."/>
            <person name="Magnuson J."/>
            <person name="Spatafora J.W."/>
            <person name="Nagy L.G."/>
            <person name="Henrissat B."/>
            <person name="Grigoriev I.V."/>
            <person name="Yang Z.L."/>
            <person name="Xu J."/>
            <person name="Martin F.M."/>
        </authorList>
    </citation>
    <scope>NUCLEOTIDE SEQUENCE</scope>
    <source>
        <strain evidence="1">KUC20120723A-06</strain>
    </source>
</reference>
<evidence type="ECO:0000313" key="2">
    <source>
        <dbReference type="Proteomes" id="UP000790709"/>
    </source>
</evidence>
<gene>
    <name evidence="1" type="ORF">BV22DRAFT_724760</name>
</gene>
<proteinExistence type="predicted"/>
<keyword evidence="2" id="KW-1185">Reference proteome</keyword>
<protein>
    <submittedName>
        <fullName evidence="1">Uncharacterized protein</fullName>
    </submittedName>
</protein>
<dbReference type="Proteomes" id="UP000790709">
    <property type="component" value="Unassembled WGS sequence"/>
</dbReference>